<name>A0A8S9LIN6_BRACR</name>
<organism evidence="1 2">
    <name type="scientific">Brassica cretica</name>
    <name type="common">Mustard</name>
    <dbReference type="NCBI Taxonomy" id="69181"/>
    <lineage>
        <taxon>Eukaryota</taxon>
        <taxon>Viridiplantae</taxon>
        <taxon>Streptophyta</taxon>
        <taxon>Embryophyta</taxon>
        <taxon>Tracheophyta</taxon>
        <taxon>Spermatophyta</taxon>
        <taxon>Magnoliopsida</taxon>
        <taxon>eudicotyledons</taxon>
        <taxon>Gunneridae</taxon>
        <taxon>Pentapetalae</taxon>
        <taxon>rosids</taxon>
        <taxon>malvids</taxon>
        <taxon>Brassicales</taxon>
        <taxon>Brassicaceae</taxon>
        <taxon>Brassiceae</taxon>
        <taxon>Brassica</taxon>
    </lineage>
</organism>
<comment type="caution">
    <text evidence="1">The sequence shown here is derived from an EMBL/GenBank/DDBJ whole genome shotgun (WGS) entry which is preliminary data.</text>
</comment>
<sequence>MRPILYNLVSCEKDNKSWCEHSTLYEYSIFPKFQVELKQTNSQCSRLVWMWRNEVGVVGIYRYLQRVTSSHTRTRVSACMLPVTCAATHGYTHVVRHVPETCRETHPRPHVPQHAQPSCVATHRPLHVSPHAQFPDTATPRATTCQAACSAPMHVYTLSLC</sequence>
<reference evidence="1" key="1">
    <citation type="submission" date="2019-12" db="EMBL/GenBank/DDBJ databases">
        <title>Genome sequencing and annotation of Brassica cretica.</title>
        <authorList>
            <person name="Studholme D.J."/>
            <person name="Sarris P.F."/>
        </authorList>
    </citation>
    <scope>NUCLEOTIDE SEQUENCE</scope>
    <source>
        <strain evidence="1">PFS-001/15</strain>
        <tissue evidence="1">Leaf</tissue>
    </source>
</reference>
<gene>
    <name evidence="1" type="ORF">F2Q68_00044145</name>
</gene>
<evidence type="ECO:0000313" key="1">
    <source>
        <dbReference type="EMBL" id="KAF2605949.1"/>
    </source>
</evidence>
<dbReference type="AlphaFoldDB" id="A0A8S9LIN6"/>
<accession>A0A8S9LIN6</accession>
<protein>
    <submittedName>
        <fullName evidence="1">Uncharacterized protein</fullName>
    </submittedName>
</protein>
<dbReference type="Proteomes" id="UP000712281">
    <property type="component" value="Unassembled WGS sequence"/>
</dbReference>
<proteinExistence type="predicted"/>
<dbReference type="EMBL" id="QGKW02000276">
    <property type="protein sequence ID" value="KAF2605949.1"/>
    <property type="molecule type" value="Genomic_DNA"/>
</dbReference>
<evidence type="ECO:0000313" key="2">
    <source>
        <dbReference type="Proteomes" id="UP000712281"/>
    </source>
</evidence>